<dbReference type="SUPFAM" id="SSF54909">
    <property type="entry name" value="Dimeric alpha+beta barrel"/>
    <property type="match status" value="1"/>
</dbReference>
<evidence type="ECO:0000259" key="1">
    <source>
        <dbReference type="Pfam" id="PF03992"/>
    </source>
</evidence>
<reference evidence="2 3" key="1">
    <citation type="submission" date="2017-01" db="EMBL/GenBank/DDBJ databases">
        <title>A new Hymenobacter.</title>
        <authorList>
            <person name="Liang Y."/>
            <person name="Feng F."/>
        </authorList>
    </citation>
    <scope>NUCLEOTIDE SEQUENCE [LARGE SCALE GENOMIC DNA]</scope>
    <source>
        <strain evidence="2">MIMBbqt21</strain>
    </source>
</reference>
<dbReference type="EMBL" id="MTSE01000021">
    <property type="protein sequence ID" value="OUJ70578.1"/>
    <property type="molecule type" value="Genomic_DNA"/>
</dbReference>
<keyword evidence="3" id="KW-1185">Reference proteome</keyword>
<accession>A0A243W759</accession>
<dbReference type="InterPro" id="IPR011008">
    <property type="entry name" value="Dimeric_a/b-barrel"/>
</dbReference>
<dbReference type="RefSeq" id="WP_086596619.1">
    <property type="nucleotide sequence ID" value="NZ_MTSE01000021.1"/>
</dbReference>
<proteinExistence type="predicted"/>
<dbReference type="OrthoDB" id="9806189at2"/>
<sequence length="106" mass="11942">MPTHDKSAERHLLVTVRSQPTHRSFVQELLLELVGLVRQETGCLYYNIFQQAEDADAFMIAAAWVDEEAVAAHPTPAQSRLVERMLPLLATPMHVLPLRRVSENPA</sequence>
<dbReference type="InterPro" id="IPR007138">
    <property type="entry name" value="ABM_dom"/>
</dbReference>
<dbReference type="Pfam" id="PF03992">
    <property type="entry name" value="ABM"/>
    <property type="match status" value="1"/>
</dbReference>
<protein>
    <recommendedName>
        <fullName evidence="1">ABM domain-containing protein</fullName>
    </recommendedName>
</protein>
<comment type="caution">
    <text evidence="2">The sequence shown here is derived from an EMBL/GenBank/DDBJ whole genome shotgun (WGS) entry which is preliminary data.</text>
</comment>
<evidence type="ECO:0000313" key="2">
    <source>
        <dbReference type="EMBL" id="OUJ70578.1"/>
    </source>
</evidence>
<name>A0A243W759_9BACT</name>
<feature type="domain" description="ABM" evidence="1">
    <location>
        <begin position="13"/>
        <end position="73"/>
    </location>
</feature>
<dbReference type="Gene3D" id="3.30.70.100">
    <property type="match status" value="1"/>
</dbReference>
<dbReference type="AlphaFoldDB" id="A0A243W759"/>
<organism evidence="2 3">
    <name type="scientific">Hymenobacter crusticola</name>
    <dbReference type="NCBI Taxonomy" id="1770526"/>
    <lineage>
        <taxon>Bacteria</taxon>
        <taxon>Pseudomonadati</taxon>
        <taxon>Bacteroidota</taxon>
        <taxon>Cytophagia</taxon>
        <taxon>Cytophagales</taxon>
        <taxon>Hymenobacteraceae</taxon>
        <taxon>Hymenobacter</taxon>
    </lineage>
</organism>
<dbReference type="Proteomes" id="UP000194873">
    <property type="component" value="Unassembled WGS sequence"/>
</dbReference>
<gene>
    <name evidence="2" type="ORF">BXP70_23810</name>
</gene>
<evidence type="ECO:0000313" key="3">
    <source>
        <dbReference type="Proteomes" id="UP000194873"/>
    </source>
</evidence>